<dbReference type="GeneTree" id="ENSGT00990000203766"/>
<feature type="chain" id="PRO_5018719719" description="Chemokine interleukin-8-like domain-containing protein" evidence="2">
    <location>
        <begin position="22"/>
        <end position="81"/>
    </location>
</feature>
<keyword evidence="5" id="KW-1185">Reference proteome</keyword>
<dbReference type="Gene3D" id="2.40.50.40">
    <property type="match status" value="1"/>
</dbReference>
<evidence type="ECO:0000313" key="4">
    <source>
        <dbReference type="Ensembl" id="ENSHCOP00000008023.1"/>
    </source>
</evidence>
<name>A0A3Q2XSY7_HIPCM</name>
<dbReference type="AlphaFoldDB" id="A0A3Q2XSY7"/>
<sequence length="81" mass="8737">MTALNLVGLFMVAVMVPGALAQGGVASCCRKISDTQVHRDLLTKYYIQRPPSCALHAVKLQGKYFKQMCPNSRPGGICGLL</sequence>
<keyword evidence="2" id="KW-0732">Signal</keyword>
<feature type="domain" description="Chemokine interleukin-8-like" evidence="3">
    <location>
        <begin position="27"/>
        <end position="71"/>
    </location>
</feature>
<dbReference type="InterPro" id="IPR036048">
    <property type="entry name" value="Interleukin_8-like_sf"/>
</dbReference>
<reference evidence="4" key="1">
    <citation type="submission" date="2025-08" db="UniProtKB">
        <authorList>
            <consortium name="Ensembl"/>
        </authorList>
    </citation>
    <scope>IDENTIFICATION</scope>
</reference>
<evidence type="ECO:0000259" key="3">
    <source>
        <dbReference type="Pfam" id="PF00048"/>
    </source>
</evidence>
<feature type="signal peptide" evidence="2">
    <location>
        <begin position="1"/>
        <end position="21"/>
    </location>
</feature>
<dbReference type="Proteomes" id="UP000264820">
    <property type="component" value="Unplaced"/>
</dbReference>
<protein>
    <recommendedName>
        <fullName evidence="3">Chemokine interleukin-8-like domain-containing protein</fullName>
    </recommendedName>
</protein>
<dbReference type="GO" id="GO:0008009">
    <property type="term" value="F:chemokine activity"/>
    <property type="evidence" value="ECO:0007669"/>
    <property type="project" value="InterPro"/>
</dbReference>
<dbReference type="Pfam" id="PF00048">
    <property type="entry name" value="IL8"/>
    <property type="match status" value="1"/>
</dbReference>
<evidence type="ECO:0000313" key="5">
    <source>
        <dbReference type="Proteomes" id="UP000264820"/>
    </source>
</evidence>
<proteinExistence type="predicted"/>
<reference evidence="4" key="2">
    <citation type="submission" date="2025-09" db="UniProtKB">
        <authorList>
            <consortium name="Ensembl"/>
        </authorList>
    </citation>
    <scope>IDENTIFICATION</scope>
</reference>
<dbReference type="GO" id="GO:0006955">
    <property type="term" value="P:immune response"/>
    <property type="evidence" value="ECO:0007669"/>
    <property type="project" value="InterPro"/>
</dbReference>
<dbReference type="SUPFAM" id="SSF54117">
    <property type="entry name" value="Interleukin 8-like chemokines"/>
    <property type="match status" value="1"/>
</dbReference>
<dbReference type="Ensembl" id="ENSHCOT00000001016.1">
    <property type="protein sequence ID" value="ENSHCOP00000008023.1"/>
    <property type="gene ID" value="ENSHCOG00000010179.1"/>
</dbReference>
<evidence type="ECO:0000256" key="2">
    <source>
        <dbReference type="SAM" id="SignalP"/>
    </source>
</evidence>
<keyword evidence="1" id="KW-0202">Cytokine</keyword>
<accession>A0A3Q2XSY7</accession>
<organism evidence="4 5">
    <name type="scientific">Hippocampus comes</name>
    <name type="common">Tiger tail seahorse</name>
    <dbReference type="NCBI Taxonomy" id="109280"/>
    <lineage>
        <taxon>Eukaryota</taxon>
        <taxon>Metazoa</taxon>
        <taxon>Chordata</taxon>
        <taxon>Craniata</taxon>
        <taxon>Vertebrata</taxon>
        <taxon>Euteleostomi</taxon>
        <taxon>Actinopterygii</taxon>
        <taxon>Neopterygii</taxon>
        <taxon>Teleostei</taxon>
        <taxon>Neoteleostei</taxon>
        <taxon>Acanthomorphata</taxon>
        <taxon>Syngnathiaria</taxon>
        <taxon>Syngnathiformes</taxon>
        <taxon>Syngnathoidei</taxon>
        <taxon>Syngnathidae</taxon>
        <taxon>Hippocampus</taxon>
    </lineage>
</organism>
<dbReference type="GO" id="GO:0005615">
    <property type="term" value="C:extracellular space"/>
    <property type="evidence" value="ECO:0007669"/>
    <property type="project" value="UniProtKB-KW"/>
</dbReference>
<evidence type="ECO:0000256" key="1">
    <source>
        <dbReference type="ARBA" id="ARBA00022514"/>
    </source>
</evidence>
<dbReference type="InterPro" id="IPR001811">
    <property type="entry name" value="Chemokine_IL8-like_dom"/>
</dbReference>